<keyword evidence="3 8" id="KW-0812">Transmembrane</keyword>
<keyword evidence="4" id="KW-0547">Nucleotide-binding</keyword>
<evidence type="ECO:0000256" key="5">
    <source>
        <dbReference type="ARBA" id="ARBA00022840"/>
    </source>
</evidence>
<evidence type="ECO:0000256" key="1">
    <source>
        <dbReference type="ARBA" id="ARBA00004141"/>
    </source>
</evidence>
<feature type="transmembrane region" description="Helical" evidence="8">
    <location>
        <begin position="35"/>
        <end position="58"/>
    </location>
</feature>
<feature type="transmembrane region" description="Helical" evidence="8">
    <location>
        <begin position="180"/>
        <end position="198"/>
    </location>
</feature>
<keyword evidence="6 8" id="KW-1133">Transmembrane helix</keyword>
<protein>
    <submittedName>
        <fullName evidence="11">Lipid A export ATP-binding/permease protein MsbA</fullName>
    </submittedName>
</protein>
<dbReference type="PROSITE" id="PS00211">
    <property type="entry name" value="ABC_TRANSPORTER_1"/>
    <property type="match status" value="1"/>
</dbReference>
<dbReference type="InterPro" id="IPR036640">
    <property type="entry name" value="ABC1_TM_sf"/>
</dbReference>
<feature type="transmembrane region" description="Helical" evidence="8">
    <location>
        <begin position="70"/>
        <end position="94"/>
    </location>
</feature>
<dbReference type="GO" id="GO:0140359">
    <property type="term" value="F:ABC-type transporter activity"/>
    <property type="evidence" value="ECO:0007669"/>
    <property type="project" value="InterPro"/>
</dbReference>
<dbReference type="InterPro" id="IPR003439">
    <property type="entry name" value="ABC_transporter-like_ATP-bd"/>
</dbReference>
<keyword evidence="7 8" id="KW-0472">Membrane</keyword>
<dbReference type="SUPFAM" id="SSF52540">
    <property type="entry name" value="P-loop containing nucleoside triphosphate hydrolases"/>
    <property type="match status" value="1"/>
</dbReference>
<keyword evidence="2" id="KW-0813">Transport</keyword>
<evidence type="ECO:0000313" key="11">
    <source>
        <dbReference type="EMBL" id="CUS42687.1"/>
    </source>
</evidence>
<comment type="subcellular location">
    <subcellularLocation>
        <location evidence="1">Membrane</location>
        <topology evidence="1">Multi-pass membrane protein</topology>
    </subcellularLocation>
</comment>
<evidence type="ECO:0000259" key="10">
    <source>
        <dbReference type="PROSITE" id="PS50929"/>
    </source>
</evidence>
<dbReference type="PANTHER" id="PTHR24221:SF632">
    <property type="entry name" value="ATP-DEPENDENT LIPID A-CORE FLIPPASE"/>
    <property type="match status" value="1"/>
</dbReference>
<feature type="transmembrane region" description="Helical" evidence="8">
    <location>
        <begin position="150"/>
        <end position="174"/>
    </location>
</feature>
<evidence type="ECO:0000256" key="6">
    <source>
        <dbReference type="ARBA" id="ARBA00022989"/>
    </source>
</evidence>
<reference evidence="11" key="1">
    <citation type="submission" date="2015-10" db="EMBL/GenBank/DDBJ databases">
        <authorList>
            <person name="Gilbert D.G."/>
        </authorList>
    </citation>
    <scope>NUCLEOTIDE SEQUENCE</scope>
</reference>
<evidence type="ECO:0000256" key="7">
    <source>
        <dbReference type="ARBA" id="ARBA00023136"/>
    </source>
</evidence>
<feature type="domain" description="ABC transmembrane type-1" evidence="10">
    <location>
        <begin position="36"/>
        <end position="324"/>
    </location>
</feature>
<dbReference type="GO" id="GO:0016020">
    <property type="term" value="C:membrane"/>
    <property type="evidence" value="ECO:0007669"/>
    <property type="project" value="UniProtKB-SubCell"/>
</dbReference>
<dbReference type="AlphaFoldDB" id="A0A160TGM2"/>
<accession>A0A160TGM2</accession>
<feature type="transmembrane region" description="Helical" evidence="8">
    <location>
        <begin position="300"/>
        <end position="319"/>
    </location>
</feature>
<proteinExistence type="predicted"/>
<evidence type="ECO:0000256" key="4">
    <source>
        <dbReference type="ARBA" id="ARBA00022741"/>
    </source>
</evidence>
<dbReference type="SUPFAM" id="SSF90123">
    <property type="entry name" value="ABC transporter transmembrane region"/>
    <property type="match status" value="1"/>
</dbReference>
<dbReference type="Pfam" id="PF00664">
    <property type="entry name" value="ABC_membrane"/>
    <property type="match status" value="1"/>
</dbReference>
<sequence>MRSFQSTPVEPPERLRPAYWLSILWPFLMEYRGRLVLAALCLVAAKLASVGMPFLLKYQVDHLQAVSEPVSWWVAFPLTLLVAYGATRFLTVFAGEVRDLLFGRVTERAMRRMALKVFRHLHDLSLAFHLDRQTGALQRDIERGVNGISFLLRFLIFNILPTLLELLLVVGILLANYPPVFAFITSLAVTLYVIYSIRVTEWRTRYVREANQMDSTTHARALDSLLNYETVKYFTAEEREASAYDESLAKWETARRMNRLSLFTLNSGQALIISVAMAAMLMFAAYYVIEGTMTLGDFTLVNAFMFQLFLPLNFLGFVYREIKASMANIERMIDLLDEETAVADSGQDVLKVTQGKVELRDLNFGYRTERTILKGLNLILEPGKTLAVVGGSGAGKSTITKLLFRFYDPQDGGIFIDGQNIRNVPQKSLRERLGIVPQDTVLFNDTLRYNLLYARPEATEAELLEVVRMASLDGLLKLCPEGLDTLVGERGLKLSGGEKQRIAIARMLLKRPDIMVFDEATSSLDSHTERAIMGEIRRVAKGHTALIIAHRLSTIVDADQIAVLQDGEVLEQGTHADLLLRKGAYASLWQAQQSQSAIVAEQIEEGGDAPADH</sequence>
<organism evidence="11">
    <name type="scientific">hydrothermal vent metagenome</name>
    <dbReference type="NCBI Taxonomy" id="652676"/>
    <lineage>
        <taxon>unclassified sequences</taxon>
        <taxon>metagenomes</taxon>
        <taxon>ecological metagenomes</taxon>
    </lineage>
</organism>
<dbReference type="PROSITE" id="PS50929">
    <property type="entry name" value="ABC_TM1F"/>
    <property type="match status" value="1"/>
</dbReference>
<evidence type="ECO:0000259" key="9">
    <source>
        <dbReference type="PROSITE" id="PS50893"/>
    </source>
</evidence>
<evidence type="ECO:0000256" key="2">
    <source>
        <dbReference type="ARBA" id="ARBA00022448"/>
    </source>
</evidence>
<feature type="domain" description="ABC transporter" evidence="9">
    <location>
        <begin position="357"/>
        <end position="591"/>
    </location>
</feature>
<dbReference type="InterPro" id="IPR017871">
    <property type="entry name" value="ABC_transporter-like_CS"/>
</dbReference>
<keyword evidence="5 11" id="KW-0067">ATP-binding</keyword>
<dbReference type="EMBL" id="CZQC01000069">
    <property type="protein sequence ID" value="CUS42687.1"/>
    <property type="molecule type" value="Genomic_DNA"/>
</dbReference>
<feature type="transmembrane region" description="Helical" evidence="8">
    <location>
        <begin position="260"/>
        <end position="288"/>
    </location>
</feature>
<dbReference type="GO" id="GO:0034040">
    <property type="term" value="F:ATPase-coupled lipid transmembrane transporter activity"/>
    <property type="evidence" value="ECO:0007669"/>
    <property type="project" value="TreeGrafter"/>
</dbReference>
<dbReference type="SMART" id="SM00382">
    <property type="entry name" value="AAA"/>
    <property type="match status" value="1"/>
</dbReference>
<dbReference type="PROSITE" id="PS50893">
    <property type="entry name" value="ABC_TRANSPORTER_2"/>
    <property type="match status" value="1"/>
</dbReference>
<dbReference type="PANTHER" id="PTHR24221">
    <property type="entry name" value="ATP-BINDING CASSETTE SUB-FAMILY B"/>
    <property type="match status" value="1"/>
</dbReference>
<dbReference type="CDD" id="cd18582">
    <property type="entry name" value="ABC_6TM_ATM1_ABCB7"/>
    <property type="match status" value="1"/>
</dbReference>
<dbReference type="GO" id="GO:0016887">
    <property type="term" value="F:ATP hydrolysis activity"/>
    <property type="evidence" value="ECO:0007669"/>
    <property type="project" value="InterPro"/>
</dbReference>
<dbReference type="FunFam" id="3.40.50.300:FF:000287">
    <property type="entry name" value="Multidrug ABC transporter ATP-binding protein"/>
    <property type="match status" value="1"/>
</dbReference>
<name>A0A160TGM2_9ZZZZ</name>
<dbReference type="Gene3D" id="3.40.50.300">
    <property type="entry name" value="P-loop containing nucleotide triphosphate hydrolases"/>
    <property type="match status" value="1"/>
</dbReference>
<evidence type="ECO:0000256" key="8">
    <source>
        <dbReference type="SAM" id="Phobius"/>
    </source>
</evidence>
<dbReference type="InterPro" id="IPR027417">
    <property type="entry name" value="P-loop_NTPase"/>
</dbReference>
<gene>
    <name evidence="11" type="ORF">MGWOODY_Tha2660</name>
</gene>
<dbReference type="Pfam" id="PF00005">
    <property type="entry name" value="ABC_tran"/>
    <property type="match status" value="1"/>
</dbReference>
<dbReference type="GO" id="GO:0005524">
    <property type="term" value="F:ATP binding"/>
    <property type="evidence" value="ECO:0007669"/>
    <property type="project" value="UniProtKB-KW"/>
</dbReference>
<evidence type="ECO:0000256" key="3">
    <source>
        <dbReference type="ARBA" id="ARBA00022692"/>
    </source>
</evidence>
<dbReference type="InterPro" id="IPR039421">
    <property type="entry name" value="Type_1_exporter"/>
</dbReference>
<dbReference type="InterPro" id="IPR011527">
    <property type="entry name" value="ABC1_TM_dom"/>
</dbReference>
<dbReference type="Gene3D" id="1.20.1560.10">
    <property type="entry name" value="ABC transporter type 1, transmembrane domain"/>
    <property type="match status" value="1"/>
</dbReference>
<dbReference type="InterPro" id="IPR003593">
    <property type="entry name" value="AAA+_ATPase"/>
</dbReference>